<dbReference type="AlphaFoldDB" id="A0A1G7ET20"/>
<sequence length="44" mass="4716">MWHVVVSNTQQPKAGTAPGKTEVKTIAAREKALARAFAGRLTHS</sequence>
<keyword evidence="3" id="KW-1185">Reference proteome</keyword>
<accession>A0A1G7ET20</accession>
<reference evidence="3" key="1">
    <citation type="submission" date="2016-10" db="EMBL/GenBank/DDBJ databases">
        <authorList>
            <person name="Varghese N."/>
        </authorList>
    </citation>
    <scope>NUCLEOTIDE SEQUENCE [LARGE SCALE GENOMIC DNA]</scope>
    <source>
        <strain evidence="3">DSM 20639</strain>
    </source>
</reference>
<proteinExistence type="predicted"/>
<evidence type="ECO:0000313" key="2">
    <source>
        <dbReference type="EMBL" id="SDE66769.1"/>
    </source>
</evidence>
<evidence type="ECO:0000313" key="3">
    <source>
        <dbReference type="Proteomes" id="UP000182744"/>
    </source>
</evidence>
<dbReference type="EMBL" id="FNAU01000023">
    <property type="protein sequence ID" value="SDE66769.1"/>
    <property type="molecule type" value="Genomic_DNA"/>
</dbReference>
<protein>
    <submittedName>
        <fullName evidence="2">Uncharacterized protein</fullName>
    </submittedName>
</protein>
<organism evidence="2 3">
    <name type="scientific">Actinobaculum suis</name>
    <dbReference type="NCBI Taxonomy" id="1657"/>
    <lineage>
        <taxon>Bacteria</taxon>
        <taxon>Bacillati</taxon>
        <taxon>Actinomycetota</taxon>
        <taxon>Actinomycetes</taxon>
        <taxon>Actinomycetales</taxon>
        <taxon>Actinomycetaceae</taxon>
        <taxon>Actinobaculum</taxon>
    </lineage>
</organism>
<dbReference type="Proteomes" id="UP000182744">
    <property type="component" value="Unassembled WGS sequence"/>
</dbReference>
<evidence type="ECO:0000256" key="1">
    <source>
        <dbReference type="SAM" id="MobiDB-lite"/>
    </source>
</evidence>
<feature type="region of interest" description="Disordered" evidence="1">
    <location>
        <begin position="1"/>
        <end position="22"/>
    </location>
</feature>
<name>A0A1G7ET20_9ACTO</name>
<gene>
    <name evidence="2" type="ORF">SAMN05421878_1236</name>
</gene>
<feature type="compositionally biased region" description="Polar residues" evidence="1">
    <location>
        <begin position="1"/>
        <end position="13"/>
    </location>
</feature>